<keyword evidence="2" id="KW-1185">Reference proteome</keyword>
<dbReference type="RefSeq" id="XP_024675563.1">
    <property type="nucleotide sequence ID" value="XM_024819314.1"/>
</dbReference>
<dbReference type="EMBL" id="KZ559120">
    <property type="protein sequence ID" value="PLB41551.1"/>
    <property type="molecule type" value="Genomic_DNA"/>
</dbReference>
<dbReference type="GeneID" id="36526474"/>
<gene>
    <name evidence="1" type="ORF">BDW47DRAFT_56111</name>
</gene>
<organism evidence="1 2">
    <name type="scientific">Aspergillus candidus</name>
    <dbReference type="NCBI Taxonomy" id="41067"/>
    <lineage>
        <taxon>Eukaryota</taxon>
        <taxon>Fungi</taxon>
        <taxon>Dikarya</taxon>
        <taxon>Ascomycota</taxon>
        <taxon>Pezizomycotina</taxon>
        <taxon>Eurotiomycetes</taxon>
        <taxon>Eurotiomycetidae</taxon>
        <taxon>Eurotiales</taxon>
        <taxon>Aspergillaceae</taxon>
        <taxon>Aspergillus</taxon>
        <taxon>Aspergillus subgen. Circumdati</taxon>
    </lineage>
</organism>
<name>A0A2I2FLP8_ASPCN</name>
<proteinExistence type="predicted"/>
<dbReference type="Proteomes" id="UP000234585">
    <property type="component" value="Unassembled WGS sequence"/>
</dbReference>
<protein>
    <submittedName>
        <fullName evidence="1">Uncharacterized protein</fullName>
    </submittedName>
</protein>
<dbReference type="AlphaFoldDB" id="A0A2I2FLP8"/>
<evidence type="ECO:0000313" key="2">
    <source>
        <dbReference type="Proteomes" id="UP000234585"/>
    </source>
</evidence>
<evidence type="ECO:0000313" key="1">
    <source>
        <dbReference type="EMBL" id="PLB41551.1"/>
    </source>
</evidence>
<reference evidence="1 2" key="1">
    <citation type="submission" date="2017-12" db="EMBL/GenBank/DDBJ databases">
        <authorList>
            <consortium name="DOE Joint Genome Institute"/>
            <person name="Haridas S."/>
            <person name="Kjaerbolling I."/>
            <person name="Vesth T.C."/>
            <person name="Frisvad J.C."/>
            <person name="Nybo J.L."/>
            <person name="Theobald S."/>
            <person name="Kuo A."/>
            <person name="Bowyer P."/>
            <person name="Matsuda Y."/>
            <person name="Mondo S."/>
            <person name="Lyhne E.K."/>
            <person name="Kogle M.E."/>
            <person name="Clum A."/>
            <person name="Lipzen A."/>
            <person name="Salamov A."/>
            <person name="Ngan C.Y."/>
            <person name="Daum C."/>
            <person name="Chiniquy J."/>
            <person name="Barry K."/>
            <person name="LaButti K."/>
            <person name="Simmons B.A."/>
            <person name="Magnuson J.K."/>
            <person name="Mortensen U.H."/>
            <person name="Larsen T.O."/>
            <person name="Grigoriev I.V."/>
            <person name="Baker S.E."/>
            <person name="Andersen M.R."/>
            <person name="Nordberg H.P."/>
            <person name="Cantor M.N."/>
            <person name="Hua S.X."/>
        </authorList>
    </citation>
    <scope>NUCLEOTIDE SEQUENCE [LARGE SCALE GENOMIC DNA]</scope>
    <source>
        <strain evidence="1 2">CBS 102.13</strain>
    </source>
</reference>
<accession>A0A2I2FLP8</accession>
<sequence>MMLSGERRRITKTRAIPTAIFAIRALTLSRALTIPFHGTRATRQLECNVDISALNTCFTSHIVSLEDRRLPRSAMLRRLERHPD</sequence>